<evidence type="ECO:0000313" key="5">
    <source>
        <dbReference type="EMBL" id="PBK61746.1"/>
    </source>
</evidence>
<keyword evidence="4" id="KW-0732">Signal</keyword>
<proteinExistence type="predicted"/>
<evidence type="ECO:0000256" key="3">
    <source>
        <dbReference type="SAM" id="Phobius"/>
    </source>
</evidence>
<evidence type="ECO:0000256" key="1">
    <source>
        <dbReference type="SAM" id="Coils"/>
    </source>
</evidence>
<keyword evidence="3" id="KW-0472">Membrane</keyword>
<dbReference type="Proteomes" id="UP000218334">
    <property type="component" value="Unassembled WGS sequence"/>
</dbReference>
<dbReference type="EMBL" id="KZ293473">
    <property type="protein sequence ID" value="PBK61746.1"/>
    <property type="molecule type" value="Genomic_DNA"/>
</dbReference>
<feature type="signal peptide" evidence="4">
    <location>
        <begin position="1"/>
        <end position="17"/>
    </location>
</feature>
<feature type="chain" id="PRO_5013843677" description="Mid2 domain-containing protein" evidence="4">
    <location>
        <begin position="18"/>
        <end position="337"/>
    </location>
</feature>
<sequence length="337" mass="36121">MLAITLSFILFASYAVSWQFQLNSTAVANASASVTWTREADDSTTVGFGFRLRQPDVLPSSETIPYWCQFGGVQENKGAFFVQFSTAGSYIAEAMQLTALQATNSSSDILGSSGVISVQAADSQISSAQDVVTLNFVAAKAVQESNPQTTSTTTSAPPATSSPHSTTRSISSPSASASNNTAIIAGSVCGALGLVAIITGVGIWLYRRNKHRDSTSHQTSPGREQYYSAAPHPYTITTTSTPAVTTRYTPTTSDLPRKALTARQALLRDRAEGLRAQVATLRTEGQLIEENERQRQLISSLERQMRHLREQQGSAWALGYTDEPPLSYVSGSSSGLY</sequence>
<dbReference type="STRING" id="1076256.A0A2H3BFC0"/>
<keyword evidence="3" id="KW-0812">Transmembrane</keyword>
<protein>
    <recommendedName>
        <fullName evidence="7">Mid2 domain-containing protein</fullName>
    </recommendedName>
</protein>
<name>A0A2H3BFC0_9AGAR</name>
<feature type="compositionally biased region" description="Low complexity" evidence="2">
    <location>
        <begin position="149"/>
        <end position="177"/>
    </location>
</feature>
<feature type="transmembrane region" description="Helical" evidence="3">
    <location>
        <begin position="182"/>
        <end position="206"/>
    </location>
</feature>
<evidence type="ECO:0000256" key="2">
    <source>
        <dbReference type="SAM" id="MobiDB-lite"/>
    </source>
</evidence>
<keyword evidence="6" id="KW-1185">Reference proteome</keyword>
<keyword evidence="3" id="KW-1133">Transmembrane helix</keyword>
<dbReference type="AlphaFoldDB" id="A0A2H3BFC0"/>
<reference evidence="6" key="1">
    <citation type="journal article" date="2017" name="Nat. Ecol. Evol.">
        <title>Genome expansion and lineage-specific genetic innovations in the forest pathogenic fungi Armillaria.</title>
        <authorList>
            <person name="Sipos G."/>
            <person name="Prasanna A.N."/>
            <person name="Walter M.C."/>
            <person name="O'Connor E."/>
            <person name="Balint B."/>
            <person name="Krizsan K."/>
            <person name="Kiss B."/>
            <person name="Hess J."/>
            <person name="Varga T."/>
            <person name="Slot J."/>
            <person name="Riley R."/>
            <person name="Boka B."/>
            <person name="Rigling D."/>
            <person name="Barry K."/>
            <person name="Lee J."/>
            <person name="Mihaltcheva S."/>
            <person name="LaButti K."/>
            <person name="Lipzen A."/>
            <person name="Waldron R."/>
            <person name="Moloney N.M."/>
            <person name="Sperisen C."/>
            <person name="Kredics L."/>
            <person name="Vagvoelgyi C."/>
            <person name="Patrignani A."/>
            <person name="Fitzpatrick D."/>
            <person name="Nagy I."/>
            <person name="Doyle S."/>
            <person name="Anderson J.B."/>
            <person name="Grigoriev I.V."/>
            <person name="Gueldener U."/>
            <person name="Muensterkoetter M."/>
            <person name="Nagy L.G."/>
        </authorList>
    </citation>
    <scope>NUCLEOTIDE SEQUENCE [LARGE SCALE GENOMIC DNA]</scope>
    <source>
        <strain evidence="6">28-4</strain>
    </source>
</reference>
<evidence type="ECO:0008006" key="7">
    <source>
        <dbReference type="Google" id="ProtNLM"/>
    </source>
</evidence>
<feature type="coiled-coil region" evidence="1">
    <location>
        <begin position="284"/>
        <end position="311"/>
    </location>
</feature>
<organism evidence="5 6">
    <name type="scientific">Armillaria solidipes</name>
    <dbReference type="NCBI Taxonomy" id="1076256"/>
    <lineage>
        <taxon>Eukaryota</taxon>
        <taxon>Fungi</taxon>
        <taxon>Dikarya</taxon>
        <taxon>Basidiomycota</taxon>
        <taxon>Agaricomycotina</taxon>
        <taxon>Agaricomycetes</taxon>
        <taxon>Agaricomycetidae</taxon>
        <taxon>Agaricales</taxon>
        <taxon>Marasmiineae</taxon>
        <taxon>Physalacriaceae</taxon>
        <taxon>Armillaria</taxon>
    </lineage>
</organism>
<feature type="region of interest" description="Disordered" evidence="2">
    <location>
        <begin position="143"/>
        <end position="177"/>
    </location>
</feature>
<evidence type="ECO:0000256" key="4">
    <source>
        <dbReference type="SAM" id="SignalP"/>
    </source>
</evidence>
<evidence type="ECO:0000313" key="6">
    <source>
        <dbReference type="Proteomes" id="UP000218334"/>
    </source>
</evidence>
<dbReference type="Gene3D" id="1.20.5.510">
    <property type="entry name" value="Single helix bin"/>
    <property type="match status" value="1"/>
</dbReference>
<keyword evidence="1" id="KW-0175">Coiled coil</keyword>
<accession>A0A2H3BFC0</accession>
<gene>
    <name evidence="5" type="ORF">ARMSODRAFT_1025472</name>
</gene>